<keyword evidence="1" id="KW-0479">Metal-binding</keyword>
<reference evidence="6" key="2">
    <citation type="submission" date="2020-09" db="EMBL/GenBank/DDBJ databases">
        <authorList>
            <person name="Sun Q."/>
            <person name="Ohkuma M."/>
        </authorList>
    </citation>
    <scope>NUCLEOTIDE SEQUENCE</scope>
    <source>
        <strain evidence="6">JCM 10088</strain>
    </source>
</reference>
<evidence type="ECO:0000256" key="3">
    <source>
        <dbReference type="ARBA" id="ARBA00023004"/>
    </source>
</evidence>
<reference evidence="6" key="1">
    <citation type="journal article" date="2014" name="Int. J. Syst. Evol. Microbiol.">
        <title>Complete genome sequence of Corynebacterium casei LMG S-19264T (=DSM 44701T), isolated from a smear-ripened cheese.</title>
        <authorList>
            <consortium name="US DOE Joint Genome Institute (JGI-PGF)"/>
            <person name="Walter F."/>
            <person name="Albersmeier A."/>
            <person name="Kalinowski J."/>
            <person name="Ruckert C."/>
        </authorList>
    </citation>
    <scope>NUCLEOTIDE SEQUENCE</scope>
    <source>
        <strain evidence="6">JCM 10088</strain>
    </source>
</reference>
<comment type="similarity">
    <text evidence="4">Belongs to the cyclic nucleotide phosphodiesterase class-III family.</text>
</comment>
<sequence>MRVLLATDVHVPSPILGTILEAARASMPDAVIVSGDLTDSGNLGDMERLFRKLRRAWEGARLIAVLGNHDLWSRDGDAYSKIERAGRLAERLGVELLDVVGRAELGDYDVVGNVGWYDYSFAPGYGEEDYLNCNPYGCGKEWIRANCMGAFSYCDCPAWFNDCLYVDIDSREFARENKERIRRNMRGRPTILVTHHVPLRELDREDGEDRFFLAFDGQDMSDLAFNGSVKYFAYGHIHERSIPETTVNGVQFINVYNYQLKARDYASKALLHL</sequence>
<protein>
    <recommendedName>
        <fullName evidence="5">Calcineurin-like phosphoesterase domain-containing protein</fullName>
    </recommendedName>
</protein>
<dbReference type="AlphaFoldDB" id="A0A830GYF7"/>
<dbReference type="Pfam" id="PF00149">
    <property type="entry name" value="Metallophos"/>
    <property type="match status" value="1"/>
</dbReference>
<accession>A0A830GYF7</accession>
<evidence type="ECO:0000256" key="1">
    <source>
        <dbReference type="ARBA" id="ARBA00022723"/>
    </source>
</evidence>
<dbReference type="Proteomes" id="UP000610960">
    <property type="component" value="Unassembled WGS sequence"/>
</dbReference>
<dbReference type="InterPro" id="IPR050884">
    <property type="entry name" value="CNP_phosphodiesterase-III"/>
</dbReference>
<gene>
    <name evidence="6" type="ORF">GCM10007981_10630</name>
</gene>
<dbReference type="GO" id="GO:0046872">
    <property type="term" value="F:metal ion binding"/>
    <property type="evidence" value="ECO:0007669"/>
    <property type="project" value="UniProtKB-KW"/>
</dbReference>
<evidence type="ECO:0000313" key="7">
    <source>
        <dbReference type="Proteomes" id="UP000610960"/>
    </source>
</evidence>
<feature type="domain" description="Calcineurin-like phosphoesterase" evidence="5">
    <location>
        <begin position="1"/>
        <end position="239"/>
    </location>
</feature>
<dbReference type="PANTHER" id="PTHR42988:SF2">
    <property type="entry name" value="CYCLIC NUCLEOTIDE PHOSPHODIESTERASE CBUA0032-RELATED"/>
    <property type="match status" value="1"/>
</dbReference>
<dbReference type="SUPFAM" id="SSF56300">
    <property type="entry name" value="Metallo-dependent phosphatases"/>
    <property type="match status" value="1"/>
</dbReference>
<keyword evidence="7" id="KW-1185">Reference proteome</keyword>
<dbReference type="InterPro" id="IPR004843">
    <property type="entry name" value="Calcineurin-like_PHP"/>
</dbReference>
<dbReference type="Gene3D" id="3.60.21.10">
    <property type="match status" value="1"/>
</dbReference>
<evidence type="ECO:0000256" key="2">
    <source>
        <dbReference type="ARBA" id="ARBA00022801"/>
    </source>
</evidence>
<dbReference type="RefSeq" id="WP_188596371.1">
    <property type="nucleotide sequence ID" value="NZ_BMNL01000002.1"/>
</dbReference>
<dbReference type="OrthoDB" id="7513at2157"/>
<dbReference type="CDD" id="cd00838">
    <property type="entry name" value="MPP_superfamily"/>
    <property type="match status" value="1"/>
</dbReference>
<keyword evidence="2" id="KW-0378">Hydrolase</keyword>
<comment type="caution">
    <text evidence="6">The sequence shown here is derived from an EMBL/GenBank/DDBJ whole genome shotgun (WGS) entry which is preliminary data.</text>
</comment>
<dbReference type="EMBL" id="BMNL01000002">
    <property type="protein sequence ID" value="GGP20858.1"/>
    <property type="molecule type" value="Genomic_DNA"/>
</dbReference>
<evidence type="ECO:0000256" key="4">
    <source>
        <dbReference type="ARBA" id="ARBA00025742"/>
    </source>
</evidence>
<evidence type="ECO:0000259" key="5">
    <source>
        <dbReference type="Pfam" id="PF00149"/>
    </source>
</evidence>
<dbReference type="InterPro" id="IPR029052">
    <property type="entry name" value="Metallo-depent_PP-like"/>
</dbReference>
<organism evidence="6 7">
    <name type="scientific">Thermocladium modestius</name>
    <dbReference type="NCBI Taxonomy" id="62609"/>
    <lineage>
        <taxon>Archaea</taxon>
        <taxon>Thermoproteota</taxon>
        <taxon>Thermoprotei</taxon>
        <taxon>Thermoproteales</taxon>
        <taxon>Thermoproteaceae</taxon>
        <taxon>Thermocladium</taxon>
    </lineage>
</organism>
<evidence type="ECO:0000313" key="6">
    <source>
        <dbReference type="EMBL" id="GGP20858.1"/>
    </source>
</evidence>
<dbReference type="GO" id="GO:0016787">
    <property type="term" value="F:hydrolase activity"/>
    <property type="evidence" value="ECO:0007669"/>
    <property type="project" value="UniProtKB-KW"/>
</dbReference>
<proteinExistence type="inferred from homology"/>
<dbReference type="PANTHER" id="PTHR42988">
    <property type="entry name" value="PHOSPHOHYDROLASE"/>
    <property type="match status" value="1"/>
</dbReference>
<keyword evidence="3" id="KW-0408">Iron</keyword>
<name>A0A830GYF7_9CREN</name>